<sequence length="153" mass="17915">MKTLIKYLTLTAALLLTLHAQAQNLRNNPRLQERLTQAKLQEIQKTLLLNDEKMKALSPIYKRYDAEVMALHLNRQMKGPATNINNLTAEEADKLVTQQLDNAVKMSTVRKNYYTEFKTVLTPQQVMAMFRAEAQIRRRVMMELRRRTETPRK</sequence>
<name>A0ABP8FCY4_9BACT</name>
<feature type="signal peptide" evidence="1">
    <location>
        <begin position="1"/>
        <end position="22"/>
    </location>
</feature>
<accession>A0ABP8FCY4</accession>
<evidence type="ECO:0000313" key="2">
    <source>
        <dbReference type="EMBL" id="GAA4300774.1"/>
    </source>
</evidence>
<keyword evidence="3" id="KW-1185">Reference proteome</keyword>
<dbReference type="Proteomes" id="UP001501844">
    <property type="component" value="Unassembled WGS sequence"/>
</dbReference>
<organism evidence="2 3">
    <name type="scientific">Nibribacter koreensis</name>
    <dbReference type="NCBI Taxonomy" id="1084519"/>
    <lineage>
        <taxon>Bacteria</taxon>
        <taxon>Pseudomonadati</taxon>
        <taxon>Bacteroidota</taxon>
        <taxon>Cytophagia</taxon>
        <taxon>Cytophagales</taxon>
        <taxon>Hymenobacteraceae</taxon>
        <taxon>Nibribacter</taxon>
    </lineage>
</organism>
<evidence type="ECO:0000313" key="3">
    <source>
        <dbReference type="Proteomes" id="UP001501844"/>
    </source>
</evidence>
<proteinExistence type="predicted"/>
<gene>
    <name evidence="2" type="ORF">GCM10023183_11270</name>
</gene>
<keyword evidence="1" id="KW-0732">Signal</keyword>
<feature type="chain" id="PRO_5046534801" description="Periplasmic heavy metal sensor" evidence="1">
    <location>
        <begin position="23"/>
        <end position="153"/>
    </location>
</feature>
<dbReference type="RefSeq" id="WP_345163367.1">
    <property type="nucleotide sequence ID" value="NZ_BAABGX010000001.1"/>
</dbReference>
<protein>
    <recommendedName>
        <fullName evidence="4">Periplasmic heavy metal sensor</fullName>
    </recommendedName>
</protein>
<dbReference type="EMBL" id="BAABGX010000001">
    <property type="protein sequence ID" value="GAA4300774.1"/>
    <property type="molecule type" value="Genomic_DNA"/>
</dbReference>
<evidence type="ECO:0008006" key="4">
    <source>
        <dbReference type="Google" id="ProtNLM"/>
    </source>
</evidence>
<comment type="caution">
    <text evidence="2">The sequence shown here is derived from an EMBL/GenBank/DDBJ whole genome shotgun (WGS) entry which is preliminary data.</text>
</comment>
<reference evidence="3" key="1">
    <citation type="journal article" date="2019" name="Int. J. Syst. Evol. Microbiol.">
        <title>The Global Catalogue of Microorganisms (GCM) 10K type strain sequencing project: providing services to taxonomists for standard genome sequencing and annotation.</title>
        <authorList>
            <consortium name="The Broad Institute Genomics Platform"/>
            <consortium name="The Broad Institute Genome Sequencing Center for Infectious Disease"/>
            <person name="Wu L."/>
            <person name="Ma J."/>
        </authorList>
    </citation>
    <scope>NUCLEOTIDE SEQUENCE [LARGE SCALE GENOMIC DNA]</scope>
    <source>
        <strain evidence="3">JCM 17917</strain>
    </source>
</reference>
<evidence type="ECO:0000256" key="1">
    <source>
        <dbReference type="SAM" id="SignalP"/>
    </source>
</evidence>